<organism evidence="1 2">
    <name type="scientific">Rhabditophanes sp. KR3021</name>
    <dbReference type="NCBI Taxonomy" id="114890"/>
    <lineage>
        <taxon>Eukaryota</taxon>
        <taxon>Metazoa</taxon>
        <taxon>Ecdysozoa</taxon>
        <taxon>Nematoda</taxon>
        <taxon>Chromadorea</taxon>
        <taxon>Rhabditida</taxon>
        <taxon>Tylenchina</taxon>
        <taxon>Panagrolaimomorpha</taxon>
        <taxon>Strongyloidoidea</taxon>
        <taxon>Alloionematidae</taxon>
        <taxon>Rhabditophanes</taxon>
    </lineage>
</organism>
<dbReference type="WBParaSite" id="RSKR_0000857700.1">
    <property type="protein sequence ID" value="RSKR_0000857700.1"/>
    <property type="gene ID" value="RSKR_0000857700"/>
</dbReference>
<reference evidence="2" key="1">
    <citation type="submission" date="2016-11" db="UniProtKB">
        <authorList>
            <consortium name="WormBaseParasite"/>
        </authorList>
    </citation>
    <scope>IDENTIFICATION</scope>
    <source>
        <strain evidence="2">KR3021</strain>
    </source>
</reference>
<accession>A0AC35U8M2</accession>
<protein>
    <submittedName>
        <fullName evidence="2">EF-hand domain-containing protein</fullName>
    </submittedName>
</protein>
<evidence type="ECO:0000313" key="2">
    <source>
        <dbReference type="WBParaSite" id="RSKR_0000857700.1"/>
    </source>
</evidence>
<dbReference type="Proteomes" id="UP000095286">
    <property type="component" value="Unplaced"/>
</dbReference>
<proteinExistence type="predicted"/>
<sequence length="225" mass="25830">MAQHFQRRRAIAQSGSINKGKSTLLEANADIVQQLEMQMRRPVSLSKLVLQSKFTAKEIKAIYRAFKEASPNALVQRDLIRDAFVELFPRGDTEHYADLIFNTFDVDHTGMITFEEFITGMSVLCRGTLNEKIEWTYKMYDPTSTGEISWERLFFVITAMDDLIGCRAYPPANRELRVNHTNTVYKRFDPNNTGKITKKQFIDVCMVNPEIGDSINFLFTILPTA</sequence>
<evidence type="ECO:0000313" key="1">
    <source>
        <dbReference type="Proteomes" id="UP000095286"/>
    </source>
</evidence>
<name>A0AC35U8M2_9BILA</name>